<keyword evidence="3" id="KW-1185">Reference proteome</keyword>
<feature type="transmembrane region" description="Helical" evidence="1">
    <location>
        <begin position="165"/>
        <end position="180"/>
    </location>
</feature>
<feature type="transmembrane region" description="Helical" evidence="1">
    <location>
        <begin position="27"/>
        <end position="53"/>
    </location>
</feature>
<feature type="transmembrane region" description="Helical" evidence="1">
    <location>
        <begin position="293"/>
        <end position="311"/>
    </location>
</feature>
<feature type="transmembrane region" description="Helical" evidence="1">
    <location>
        <begin position="346"/>
        <end position="365"/>
    </location>
</feature>
<evidence type="ECO:0008006" key="4">
    <source>
        <dbReference type="Google" id="ProtNLM"/>
    </source>
</evidence>
<feature type="transmembrane region" description="Helical" evidence="1">
    <location>
        <begin position="186"/>
        <end position="203"/>
    </location>
</feature>
<evidence type="ECO:0000256" key="1">
    <source>
        <dbReference type="SAM" id="Phobius"/>
    </source>
</evidence>
<dbReference type="Pfam" id="PF14897">
    <property type="entry name" value="EpsG"/>
    <property type="match status" value="1"/>
</dbReference>
<evidence type="ECO:0000313" key="2">
    <source>
        <dbReference type="EMBL" id="MBE0360579.1"/>
    </source>
</evidence>
<reference evidence="2 3" key="1">
    <citation type="submission" date="2015-06" db="EMBL/GenBank/DDBJ databases">
        <title>Genome sequence of Pseudoalteromonas aliena.</title>
        <authorList>
            <person name="Xie B.-B."/>
            <person name="Rong J.-C."/>
            <person name="Qin Q.-L."/>
            <person name="Zhang Y.-Z."/>
        </authorList>
    </citation>
    <scope>NUCLEOTIDE SEQUENCE [LARGE SCALE GENOMIC DNA]</scope>
    <source>
        <strain evidence="2 3">SW19</strain>
    </source>
</reference>
<feature type="transmembrane region" description="Helical" evidence="1">
    <location>
        <begin position="65"/>
        <end position="87"/>
    </location>
</feature>
<organism evidence="2 3">
    <name type="scientific">Pseudoalteromonas aliena SW19</name>
    <dbReference type="NCBI Taxonomy" id="1314866"/>
    <lineage>
        <taxon>Bacteria</taxon>
        <taxon>Pseudomonadati</taxon>
        <taxon>Pseudomonadota</taxon>
        <taxon>Gammaproteobacteria</taxon>
        <taxon>Alteromonadales</taxon>
        <taxon>Pseudoalteromonadaceae</taxon>
        <taxon>Pseudoalteromonas</taxon>
    </lineage>
</organism>
<dbReference type="InterPro" id="IPR049458">
    <property type="entry name" value="EpsG-like"/>
</dbReference>
<accession>A0ABR9E5C4</accession>
<feature type="transmembrane region" description="Helical" evidence="1">
    <location>
        <begin position="212"/>
        <end position="235"/>
    </location>
</feature>
<gene>
    <name evidence="2" type="ORF">PALI_a2588</name>
</gene>
<feature type="transmembrane region" description="Helical" evidence="1">
    <location>
        <begin position="139"/>
        <end position="158"/>
    </location>
</feature>
<keyword evidence="1" id="KW-0472">Membrane</keyword>
<keyword evidence="1" id="KW-1133">Transmembrane helix</keyword>
<feature type="transmembrane region" description="Helical" evidence="1">
    <location>
        <begin position="371"/>
        <end position="391"/>
    </location>
</feature>
<feature type="transmembrane region" description="Helical" evidence="1">
    <location>
        <begin position="317"/>
        <end position="339"/>
    </location>
</feature>
<protein>
    <recommendedName>
        <fullName evidence="4">EpsG family protein</fullName>
    </recommendedName>
</protein>
<sequence length="436" mass="50290">MHFWPATVNTSNSINTVNSNNSNDAKLYISGCLLLLSWLLLPFVFWLLGLFLYAFAVKKTRLDSLLVAAVSVSLSILIASRYIGYLWNGSDDMPSYLMAYDRYDELSSMLSVSLLYAKHGDALFGLYSWAVAWLTDNDIFTYYFLSVLITYGLIWKFCKLVDGPSPLLCFLLIILFYKFFQFQWHLIRTCMAVPILLMGIWYAQKNKKYGSLIFILGGLVHFSTFVLLLPLLIFSKHLTRRWSASQLIVMFLGFVLAALAGVVAIKILGSVVNNYMVNKILTRLVFEPNFSKLPSLLFFIVVNLIALPGYLKTNNVAYLRLFNMMSYLTLLSSVALFFIGEELHRIFLPLYLLYAPMLLFALQYIQPKSITGAFLFLLMGFHIAAFSYVVLINESKFFYKGDKHSHPLERRGFDYLVMFKRYWNTEVIYYDGYRNK</sequence>
<name>A0ABR9E5C4_9GAMM</name>
<dbReference type="EMBL" id="AQGU01000027">
    <property type="protein sequence ID" value="MBE0360579.1"/>
    <property type="molecule type" value="Genomic_DNA"/>
</dbReference>
<proteinExistence type="predicted"/>
<feature type="transmembrane region" description="Helical" evidence="1">
    <location>
        <begin position="247"/>
        <end position="272"/>
    </location>
</feature>
<comment type="caution">
    <text evidence="2">The sequence shown here is derived from an EMBL/GenBank/DDBJ whole genome shotgun (WGS) entry which is preliminary data.</text>
</comment>
<evidence type="ECO:0000313" key="3">
    <source>
        <dbReference type="Proteomes" id="UP000648482"/>
    </source>
</evidence>
<dbReference type="RefSeq" id="WP_193156222.1">
    <property type="nucleotide sequence ID" value="NZ_AQGU01000027.1"/>
</dbReference>
<keyword evidence="1" id="KW-0812">Transmembrane</keyword>
<dbReference type="Proteomes" id="UP000648482">
    <property type="component" value="Unassembled WGS sequence"/>
</dbReference>